<feature type="transmembrane region" description="Helical" evidence="7">
    <location>
        <begin position="170"/>
        <end position="191"/>
    </location>
</feature>
<dbReference type="GO" id="GO:0005886">
    <property type="term" value="C:plasma membrane"/>
    <property type="evidence" value="ECO:0007669"/>
    <property type="project" value="UniProtKB-SubCell"/>
</dbReference>
<feature type="transmembrane region" description="Helical" evidence="7">
    <location>
        <begin position="349"/>
        <end position="371"/>
    </location>
</feature>
<dbReference type="PANTHER" id="PTHR21421:SF29">
    <property type="entry name" value="GUSTATORY RECEPTOR 5A FOR TREHALOSE-RELATED"/>
    <property type="match status" value="1"/>
</dbReference>
<evidence type="ECO:0000256" key="6">
    <source>
        <dbReference type="ARBA" id="ARBA00023170"/>
    </source>
</evidence>
<keyword evidence="3 7" id="KW-0812">Transmembrane</keyword>
<accession>T1KJ78</accession>
<dbReference type="Pfam" id="PF08395">
    <property type="entry name" value="7tm_7"/>
    <property type="match status" value="1"/>
</dbReference>
<evidence type="ECO:0008006" key="10">
    <source>
        <dbReference type="Google" id="ProtNLM"/>
    </source>
</evidence>
<keyword evidence="5 7" id="KW-0472">Membrane</keyword>
<dbReference type="AlphaFoldDB" id="T1KJ78"/>
<evidence type="ECO:0000256" key="3">
    <source>
        <dbReference type="ARBA" id="ARBA00022692"/>
    </source>
</evidence>
<feature type="transmembrane region" description="Helical" evidence="7">
    <location>
        <begin position="41"/>
        <end position="67"/>
    </location>
</feature>
<organism evidence="8 9">
    <name type="scientific">Tetranychus urticae</name>
    <name type="common">Two-spotted spider mite</name>
    <dbReference type="NCBI Taxonomy" id="32264"/>
    <lineage>
        <taxon>Eukaryota</taxon>
        <taxon>Metazoa</taxon>
        <taxon>Ecdysozoa</taxon>
        <taxon>Arthropoda</taxon>
        <taxon>Chelicerata</taxon>
        <taxon>Arachnida</taxon>
        <taxon>Acari</taxon>
        <taxon>Acariformes</taxon>
        <taxon>Trombidiformes</taxon>
        <taxon>Prostigmata</taxon>
        <taxon>Eleutherengona</taxon>
        <taxon>Raphignathae</taxon>
        <taxon>Tetranychoidea</taxon>
        <taxon>Tetranychidae</taxon>
        <taxon>Tetranychus</taxon>
    </lineage>
</organism>
<keyword evidence="2" id="KW-1003">Cell membrane</keyword>
<evidence type="ECO:0000256" key="4">
    <source>
        <dbReference type="ARBA" id="ARBA00022989"/>
    </source>
</evidence>
<feature type="transmembrane region" description="Helical" evidence="7">
    <location>
        <begin position="127"/>
        <end position="145"/>
    </location>
</feature>
<evidence type="ECO:0000256" key="1">
    <source>
        <dbReference type="ARBA" id="ARBA00004651"/>
    </source>
</evidence>
<reference evidence="8" key="2">
    <citation type="submission" date="2015-06" db="UniProtKB">
        <authorList>
            <consortium name="EnsemblMetazoa"/>
        </authorList>
    </citation>
    <scope>IDENTIFICATION</scope>
</reference>
<keyword evidence="6" id="KW-0675">Receptor</keyword>
<evidence type="ECO:0000256" key="5">
    <source>
        <dbReference type="ARBA" id="ARBA00023136"/>
    </source>
</evidence>
<protein>
    <recommendedName>
        <fullName evidence="10">Gustatory receptor</fullName>
    </recommendedName>
</protein>
<name>T1KJ78_TETUR</name>
<dbReference type="GO" id="GO:0038023">
    <property type="term" value="F:signaling receptor activity"/>
    <property type="evidence" value="ECO:0007669"/>
    <property type="project" value="UniProtKB-ARBA"/>
</dbReference>
<feature type="transmembrane region" description="Helical" evidence="7">
    <location>
        <begin position="73"/>
        <end position="92"/>
    </location>
</feature>
<evidence type="ECO:0000313" key="9">
    <source>
        <dbReference type="Proteomes" id="UP000015104"/>
    </source>
</evidence>
<dbReference type="GO" id="GO:0051606">
    <property type="term" value="P:detection of stimulus"/>
    <property type="evidence" value="ECO:0007669"/>
    <property type="project" value="UniProtKB-ARBA"/>
</dbReference>
<proteinExistence type="predicted"/>
<feature type="transmembrane region" description="Helical" evidence="7">
    <location>
        <begin position="253"/>
        <end position="274"/>
    </location>
</feature>
<dbReference type="HOGENOM" id="CLU_742543_0_0_1"/>
<dbReference type="PANTHER" id="PTHR21421">
    <property type="entry name" value="GUSTATORY RECEPTOR"/>
    <property type="match status" value="1"/>
</dbReference>
<dbReference type="EMBL" id="CAEY01000120">
    <property type="status" value="NOT_ANNOTATED_CDS"/>
    <property type="molecule type" value="Genomic_DNA"/>
</dbReference>
<evidence type="ECO:0000256" key="2">
    <source>
        <dbReference type="ARBA" id="ARBA00022475"/>
    </source>
</evidence>
<dbReference type="InterPro" id="IPR013604">
    <property type="entry name" value="7TM_chemorcpt"/>
</dbReference>
<sequence length="376" mass="43896">MPSINMQKCFVRNEQLKHYPKVSIDSIPSRFKLMISSTSNFYGKCLFVIMMFSLDIFAVLDLLYISFDSIYSAQLQSFHAILGHLPYLIFYFRYDHKLVKQIEEHWNALQIDFDYETRKYFWTYKAFYRWLTYFMYIIAIIIIYFNQSSMQMEKDKIISSEVVFRENIKFYYACLIIGPLAFLNFFCNCCIQMDLPILAQTAVQFNLIKLKKLLNESLKAEKSLNIDDIQNIRHKYLLSCRLVDKINEIMSPCLVLAFTHFVANGCALAYTMLYTQPNQLTSWSPVIISSFFFTTSLILTRSALKINEKSLESLAIVYKLSLKTNSIRILNEISLFLNHNEIGFTFGGMFMLTTSSLSTLYSAFITIVLAIPSFSR</sequence>
<dbReference type="GO" id="GO:0050909">
    <property type="term" value="P:sensory perception of taste"/>
    <property type="evidence" value="ECO:0007669"/>
    <property type="project" value="InterPro"/>
</dbReference>
<reference evidence="9" key="1">
    <citation type="submission" date="2011-08" db="EMBL/GenBank/DDBJ databases">
        <authorList>
            <person name="Rombauts S."/>
        </authorList>
    </citation>
    <scope>NUCLEOTIDE SEQUENCE</scope>
    <source>
        <strain evidence="9">London</strain>
    </source>
</reference>
<keyword evidence="4 7" id="KW-1133">Transmembrane helix</keyword>
<comment type="subcellular location">
    <subcellularLocation>
        <location evidence="1">Cell membrane</location>
        <topology evidence="1">Multi-pass membrane protein</topology>
    </subcellularLocation>
</comment>
<evidence type="ECO:0000313" key="8">
    <source>
        <dbReference type="EnsemblMetazoa" id="tetur12g04090.1"/>
    </source>
</evidence>
<evidence type="ECO:0000256" key="7">
    <source>
        <dbReference type="SAM" id="Phobius"/>
    </source>
</evidence>
<dbReference type="EnsemblMetazoa" id="tetur12g04090.1">
    <property type="protein sequence ID" value="tetur12g04090.1"/>
    <property type="gene ID" value="tetur12g04090"/>
</dbReference>
<dbReference type="Proteomes" id="UP000015104">
    <property type="component" value="Unassembled WGS sequence"/>
</dbReference>
<keyword evidence="9" id="KW-1185">Reference proteome</keyword>